<evidence type="ECO:0000256" key="1">
    <source>
        <dbReference type="ARBA" id="ARBA00000085"/>
    </source>
</evidence>
<evidence type="ECO:0000256" key="10">
    <source>
        <dbReference type="PROSITE-ProRule" id="PRU00169"/>
    </source>
</evidence>
<protein>
    <recommendedName>
        <fullName evidence="9">Sensor protein FixL</fullName>
        <ecNumber evidence="2">2.7.13.3</ecNumber>
    </recommendedName>
</protein>
<evidence type="ECO:0000256" key="9">
    <source>
        <dbReference type="ARBA" id="ARBA00070616"/>
    </source>
</evidence>
<dbReference type="PANTHER" id="PTHR43047">
    <property type="entry name" value="TWO-COMPONENT HISTIDINE PROTEIN KINASE"/>
    <property type="match status" value="1"/>
</dbReference>
<dbReference type="GO" id="GO:0005524">
    <property type="term" value="F:ATP binding"/>
    <property type="evidence" value="ECO:0007669"/>
    <property type="project" value="UniProtKB-KW"/>
</dbReference>
<comment type="function">
    <text evidence="8">Putative oxygen sensor; modulates the activity of FixJ, a transcriptional activator of nitrogen fixation fixK gene. FixL probably acts as a kinase that phosphorylates FixJ.</text>
</comment>
<dbReference type="SUPFAM" id="SSF52172">
    <property type="entry name" value="CheY-like"/>
    <property type="match status" value="1"/>
</dbReference>
<dbReference type="Pfam" id="PF00512">
    <property type="entry name" value="HisKA"/>
    <property type="match status" value="1"/>
</dbReference>
<dbReference type="GO" id="GO:0005886">
    <property type="term" value="C:plasma membrane"/>
    <property type="evidence" value="ECO:0007669"/>
    <property type="project" value="UniProtKB-ARBA"/>
</dbReference>
<feature type="modified residue" description="4-aspartylphosphate" evidence="10">
    <location>
        <position position="728"/>
    </location>
</feature>
<evidence type="ECO:0000259" key="13">
    <source>
        <dbReference type="PROSITE" id="PS50110"/>
    </source>
</evidence>
<dbReference type="SUPFAM" id="SSF55785">
    <property type="entry name" value="PYP-like sensor domain (PAS domain)"/>
    <property type="match status" value="1"/>
</dbReference>
<dbReference type="Pfam" id="PF13426">
    <property type="entry name" value="PAS_9"/>
    <property type="match status" value="1"/>
</dbReference>
<dbReference type="EMBL" id="QFXC01000007">
    <property type="protein sequence ID" value="RDH84469.1"/>
    <property type="molecule type" value="Genomic_DNA"/>
</dbReference>
<keyword evidence="7" id="KW-0067">ATP-binding</keyword>
<evidence type="ECO:0000256" key="7">
    <source>
        <dbReference type="ARBA" id="ARBA00022840"/>
    </source>
</evidence>
<dbReference type="SMART" id="SM00091">
    <property type="entry name" value="PAS"/>
    <property type="match status" value="1"/>
</dbReference>
<evidence type="ECO:0000256" key="11">
    <source>
        <dbReference type="SAM" id="Phobius"/>
    </source>
</evidence>
<dbReference type="EC" id="2.7.13.3" evidence="2"/>
<dbReference type="PROSITE" id="PS50109">
    <property type="entry name" value="HIS_KIN"/>
    <property type="match status" value="1"/>
</dbReference>
<dbReference type="PANTHER" id="PTHR43047:SF72">
    <property type="entry name" value="OSMOSENSING HISTIDINE PROTEIN KINASE SLN1"/>
    <property type="match status" value="1"/>
</dbReference>
<keyword evidence="11" id="KW-0812">Transmembrane</keyword>
<sequence length="802" mass="90709">MKPLTNIINEKKSTYNPNLSSLIVFIIICTTLIGFSLYWNINRLHDEKIDDALTEAKANWNKDQAFRIWATKHGGVYVKPDDRTPPNTFLKHIPNRDIVTTEGIKLTLMNPAYMMRQMIEEYEEDYGIKGSITGKITLNPINHADEWESQALDRFKTGESEVYEESTINGEPYLRYMKPMVMEEGCIKCHGHLGFKVGDIRGGVSVSIKLKPYLNLINTSIRSITIDHIVVLMVFYIGIFSYSRVDKKRYIAQKAYEKNRIQYEINLEKKVKSRTLELKNKERESNEITRKLEEIMNNAADGIITSDERGVIISFNRAAENMFGYSSEETIGRSLNILLPDSSKNTHDSYINKYLHTGISTIIGSSRVLEAKRKNAECFPINIAISEIKINEKRIFTAIFHDITKQKQNEIELIQAKNDAENANKVKTDFISAMSHDLRTPLNAVLGFCQLLATNQEEPLTENQKDNVKEIMDGGNHLLHLINDILDLAKIEAGKISLNTESINVYSIIDECITLVKTLTNEKNIIIKNHLKISNNYFVRADNTRLKQILLNLLSNAIKYNNDNGSIDINLTEISNNYLKICIIDNGTGIPENKQHQVFNPFTRFHSSAQHIEGTGIGLTVSKQLIEAMNGNINFKSKLNQGSSFCIELPKADKTKITKHSEINNTTNSKLHPENTSTLLYVEDNPQSLKLMEKLVTSLTYIKMISATNAEEGVKIATDKQPDIIIMDINLPGISGIDALKLLKQNNKTKNIPVIALSAAATQRDINQGMESGFCCYLTKPVNVEEITIELNSILNRSRKIS</sequence>
<accession>A0A370DHR5</accession>
<dbReference type="FunFam" id="3.30.450.20:FF:000060">
    <property type="entry name" value="Sensor protein FixL"/>
    <property type="match status" value="1"/>
</dbReference>
<dbReference type="PROSITE" id="PS50112">
    <property type="entry name" value="PAS"/>
    <property type="match status" value="1"/>
</dbReference>
<dbReference type="SMART" id="SM00448">
    <property type="entry name" value="REC"/>
    <property type="match status" value="1"/>
</dbReference>
<keyword evidence="16" id="KW-1185">Reference proteome</keyword>
<dbReference type="SUPFAM" id="SSF55874">
    <property type="entry name" value="ATPase domain of HSP90 chaperone/DNA topoisomerase II/histidine kinase"/>
    <property type="match status" value="1"/>
</dbReference>
<dbReference type="Pfam" id="PF02518">
    <property type="entry name" value="HATPase_c"/>
    <property type="match status" value="1"/>
</dbReference>
<dbReference type="Pfam" id="PF00072">
    <property type="entry name" value="Response_reg"/>
    <property type="match status" value="1"/>
</dbReference>
<dbReference type="CDD" id="cd00082">
    <property type="entry name" value="HisKA"/>
    <property type="match status" value="1"/>
</dbReference>
<dbReference type="Pfam" id="PF11845">
    <property type="entry name" value="Tll0287-like"/>
    <property type="match status" value="1"/>
</dbReference>
<dbReference type="FunFam" id="3.30.565.10:FF:000006">
    <property type="entry name" value="Sensor histidine kinase WalK"/>
    <property type="match status" value="1"/>
</dbReference>
<dbReference type="Gene3D" id="3.30.450.290">
    <property type="match status" value="1"/>
</dbReference>
<dbReference type="Gene3D" id="3.30.450.20">
    <property type="entry name" value="PAS domain"/>
    <property type="match status" value="1"/>
</dbReference>
<dbReference type="InterPro" id="IPR005467">
    <property type="entry name" value="His_kinase_dom"/>
</dbReference>
<dbReference type="NCBIfam" id="TIGR00229">
    <property type="entry name" value="sensory_box"/>
    <property type="match status" value="1"/>
</dbReference>
<dbReference type="Proteomes" id="UP000254266">
    <property type="component" value="Unassembled WGS sequence"/>
</dbReference>
<keyword evidence="11" id="KW-1133">Transmembrane helix</keyword>
<evidence type="ECO:0000256" key="8">
    <source>
        <dbReference type="ARBA" id="ARBA00059827"/>
    </source>
</evidence>
<evidence type="ECO:0000256" key="5">
    <source>
        <dbReference type="ARBA" id="ARBA00022741"/>
    </source>
</evidence>
<dbReference type="InterPro" id="IPR036097">
    <property type="entry name" value="HisK_dim/P_sf"/>
</dbReference>
<dbReference type="PROSITE" id="PS50110">
    <property type="entry name" value="RESPONSE_REGULATORY"/>
    <property type="match status" value="1"/>
</dbReference>
<dbReference type="InterPro" id="IPR003594">
    <property type="entry name" value="HATPase_dom"/>
</dbReference>
<dbReference type="InterPro" id="IPR004358">
    <property type="entry name" value="Sig_transdc_His_kin-like_C"/>
</dbReference>
<feature type="domain" description="Histidine kinase" evidence="12">
    <location>
        <begin position="433"/>
        <end position="653"/>
    </location>
</feature>
<name>A0A370DHR5_9GAMM</name>
<evidence type="ECO:0000313" key="15">
    <source>
        <dbReference type="EMBL" id="RDH84469.1"/>
    </source>
</evidence>
<keyword evidence="4" id="KW-0808">Transferase</keyword>
<dbReference type="InterPro" id="IPR011006">
    <property type="entry name" value="CheY-like_superfamily"/>
</dbReference>
<feature type="domain" description="PAS" evidence="14">
    <location>
        <begin position="288"/>
        <end position="358"/>
    </location>
</feature>
<keyword evidence="5" id="KW-0547">Nucleotide-binding</keyword>
<organism evidence="15 16">
    <name type="scientific">endosymbiont of Galathealinum brachiosum</name>
    <dbReference type="NCBI Taxonomy" id="2200906"/>
    <lineage>
        <taxon>Bacteria</taxon>
        <taxon>Pseudomonadati</taxon>
        <taxon>Pseudomonadota</taxon>
        <taxon>Gammaproteobacteria</taxon>
        <taxon>sulfur-oxidizing symbionts</taxon>
    </lineage>
</organism>
<dbReference type="GO" id="GO:0000155">
    <property type="term" value="F:phosphorelay sensor kinase activity"/>
    <property type="evidence" value="ECO:0007669"/>
    <property type="project" value="InterPro"/>
</dbReference>
<keyword evidence="6" id="KW-0418">Kinase</keyword>
<comment type="catalytic activity">
    <reaction evidence="1">
        <text>ATP + protein L-histidine = ADP + protein N-phospho-L-histidine.</text>
        <dbReference type="EC" id="2.7.13.3"/>
    </reaction>
</comment>
<dbReference type="GO" id="GO:0009927">
    <property type="term" value="F:histidine phosphotransfer kinase activity"/>
    <property type="evidence" value="ECO:0007669"/>
    <property type="project" value="TreeGrafter"/>
</dbReference>
<keyword evidence="3 10" id="KW-0597">Phosphoprotein</keyword>
<evidence type="ECO:0000256" key="3">
    <source>
        <dbReference type="ARBA" id="ARBA00022553"/>
    </source>
</evidence>
<dbReference type="CDD" id="cd00130">
    <property type="entry name" value="PAS"/>
    <property type="match status" value="1"/>
</dbReference>
<evidence type="ECO:0000259" key="14">
    <source>
        <dbReference type="PROSITE" id="PS50112"/>
    </source>
</evidence>
<feature type="domain" description="Response regulatory" evidence="13">
    <location>
        <begin position="678"/>
        <end position="795"/>
    </location>
</feature>
<dbReference type="InterPro" id="IPR036890">
    <property type="entry name" value="HATPase_C_sf"/>
</dbReference>
<dbReference type="PRINTS" id="PR00344">
    <property type="entry name" value="BCTRLSENSOR"/>
</dbReference>
<evidence type="ECO:0000259" key="12">
    <source>
        <dbReference type="PROSITE" id="PS50109"/>
    </source>
</evidence>
<dbReference type="SMART" id="SM00388">
    <property type="entry name" value="HisKA"/>
    <property type="match status" value="1"/>
</dbReference>
<dbReference type="InterPro" id="IPR001789">
    <property type="entry name" value="Sig_transdc_resp-reg_receiver"/>
</dbReference>
<dbReference type="SMART" id="SM00387">
    <property type="entry name" value="HATPase_c"/>
    <property type="match status" value="1"/>
</dbReference>
<reference evidence="15 16" key="1">
    <citation type="journal article" date="2018" name="ISME J.">
        <title>Endosymbiont genomes yield clues of tubeworm success.</title>
        <authorList>
            <person name="Li Y."/>
            <person name="Liles M.R."/>
            <person name="Halanych K.M."/>
        </authorList>
    </citation>
    <scope>NUCLEOTIDE SEQUENCE [LARGE SCALE GENOMIC DNA]</scope>
    <source>
        <strain evidence="15">A1464</strain>
    </source>
</reference>
<evidence type="ECO:0000256" key="2">
    <source>
        <dbReference type="ARBA" id="ARBA00012438"/>
    </source>
</evidence>
<dbReference type="InterPro" id="IPR000014">
    <property type="entry name" value="PAS"/>
</dbReference>
<dbReference type="Gene3D" id="1.10.287.130">
    <property type="match status" value="1"/>
</dbReference>
<dbReference type="Gene3D" id="3.30.565.10">
    <property type="entry name" value="Histidine kinase-like ATPase, C-terminal domain"/>
    <property type="match status" value="1"/>
</dbReference>
<proteinExistence type="predicted"/>
<dbReference type="Gene3D" id="3.40.50.2300">
    <property type="match status" value="1"/>
</dbReference>
<dbReference type="InterPro" id="IPR035965">
    <property type="entry name" value="PAS-like_dom_sf"/>
</dbReference>
<feature type="transmembrane region" description="Helical" evidence="11">
    <location>
        <begin position="20"/>
        <end position="39"/>
    </location>
</feature>
<evidence type="ECO:0000313" key="16">
    <source>
        <dbReference type="Proteomes" id="UP000254266"/>
    </source>
</evidence>
<dbReference type="AlphaFoldDB" id="A0A370DHR5"/>
<comment type="caution">
    <text evidence="15">The sequence shown here is derived from an EMBL/GenBank/DDBJ whole genome shotgun (WGS) entry which is preliminary data.</text>
</comment>
<dbReference type="InterPro" id="IPR003661">
    <property type="entry name" value="HisK_dim/P_dom"/>
</dbReference>
<keyword evidence="11" id="KW-0472">Membrane</keyword>
<gene>
    <name evidence="15" type="ORF">DIZ80_03035</name>
</gene>
<evidence type="ECO:0000256" key="4">
    <source>
        <dbReference type="ARBA" id="ARBA00022679"/>
    </source>
</evidence>
<dbReference type="InterPro" id="IPR021796">
    <property type="entry name" value="Tll0287-like_dom"/>
</dbReference>
<dbReference type="SUPFAM" id="SSF47384">
    <property type="entry name" value="Homodimeric domain of signal transducing histidine kinase"/>
    <property type="match status" value="1"/>
</dbReference>
<evidence type="ECO:0000256" key="6">
    <source>
        <dbReference type="ARBA" id="ARBA00022777"/>
    </source>
</evidence>